<sequence length="155" mass="17565">MRHSLFGKLGKHIVASICIMLLLISFNCGEPTDQNEIQNITSIYLNDTNTSLKIINYKNNKKFERTILPSKILIQKNLEGTDGISDSIIYRSDSARVIFGNQKISKYKKFDNSNYNFLDGKNYNTVFPSKGFTEQKYSFKTADVNNAVPCNGTCN</sequence>
<gene>
    <name evidence="1" type="ORF">SAMN05421768_11617</name>
</gene>
<accession>A0A1N7KNC6</accession>
<dbReference type="Proteomes" id="UP000186106">
    <property type="component" value="Unassembled WGS sequence"/>
</dbReference>
<protein>
    <submittedName>
        <fullName evidence="1">Uncharacterized protein</fullName>
    </submittedName>
</protein>
<evidence type="ECO:0000313" key="2">
    <source>
        <dbReference type="Proteomes" id="UP000186106"/>
    </source>
</evidence>
<organism evidence="1 2">
    <name type="scientific">Chryseobacterium joostei</name>
    <dbReference type="NCBI Taxonomy" id="112234"/>
    <lineage>
        <taxon>Bacteria</taxon>
        <taxon>Pseudomonadati</taxon>
        <taxon>Bacteroidota</taxon>
        <taxon>Flavobacteriia</taxon>
        <taxon>Flavobacteriales</taxon>
        <taxon>Weeksellaceae</taxon>
        <taxon>Chryseobacterium group</taxon>
        <taxon>Chryseobacterium</taxon>
    </lineage>
</organism>
<name>A0A1N7KNC6_9FLAO</name>
<dbReference type="EMBL" id="FTNZ01000016">
    <property type="protein sequence ID" value="SIS63095.1"/>
    <property type="molecule type" value="Genomic_DNA"/>
</dbReference>
<proteinExistence type="predicted"/>
<dbReference type="STRING" id="112234.SAMN05421768_11617"/>
<dbReference type="AlphaFoldDB" id="A0A1N7KNC6"/>
<reference evidence="1 2" key="1">
    <citation type="submission" date="2017-01" db="EMBL/GenBank/DDBJ databases">
        <authorList>
            <person name="Mah S.A."/>
            <person name="Swanson W.J."/>
            <person name="Moy G.W."/>
            <person name="Vacquier V.D."/>
        </authorList>
    </citation>
    <scope>NUCLEOTIDE SEQUENCE [LARGE SCALE GENOMIC DNA]</scope>
    <source>
        <strain evidence="1 2">DSM 16927</strain>
    </source>
</reference>
<dbReference type="RefSeq" id="WP_139325906.1">
    <property type="nucleotide sequence ID" value="NZ_FTNZ01000016.1"/>
</dbReference>
<evidence type="ECO:0000313" key="1">
    <source>
        <dbReference type="EMBL" id="SIS63095.1"/>
    </source>
</evidence>